<comment type="caution">
    <text evidence="1">The sequence shown here is derived from an EMBL/GenBank/DDBJ whole genome shotgun (WGS) entry which is preliminary data.</text>
</comment>
<evidence type="ECO:0000313" key="1">
    <source>
        <dbReference type="EMBL" id="KAL2750369.1"/>
    </source>
</evidence>
<reference evidence="1 2" key="1">
    <citation type="journal article" date="2024" name="Ann. Entomol. Soc. Am.">
        <title>Genomic analyses of the southern and eastern yellowjacket wasps (Hymenoptera: Vespidae) reveal evolutionary signatures of social life.</title>
        <authorList>
            <person name="Catto M.A."/>
            <person name="Caine P.B."/>
            <person name="Orr S.E."/>
            <person name="Hunt B.G."/>
            <person name="Goodisman M.A.D."/>
        </authorList>
    </citation>
    <scope>NUCLEOTIDE SEQUENCE [LARGE SCALE GENOMIC DNA]</scope>
    <source>
        <strain evidence="1">232</strain>
        <tissue evidence="1">Head and thorax</tissue>
    </source>
</reference>
<dbReference type="EMBL" id="JAYRBN010000013">
    <property type="protein sequence ID" value="KAL2750369.1"/>
    <property type="molecule type" value="Genomic_DNA"/>
</dbReference>
<accession>A0ABD2CZ02</accession>
<dbReference type="AlphaFoldDB" id="A0ABD2CZ02"/>
<evidence type="ECO:0000313" key="2">
    <source>
        <dbReference type="Proteomes" id="UP001607303"/>
    </source>
</evidence>
<gene>
    <name evidence="1" type="ORF">V1477_001354</name>
</gene>
<keyword evidence="2" id="KW-1185">Reference proteome</keyword>
<name>A0ABD2CZ02_VESMC</name>
<protein>
    <submittedName>
        <fullName evidence="1">Uncharacterized protein</fullName>
    </submittedName>
</protein>
<dbReference type="Proteomes" id="UP001607303">
    <property type="component" value="Unassembled WGS sequence"/>
</dbReference>
<sequence length="137" mass="16049">MKRYTKLTEDDSSSNSVDTGVLRTHAHSMPAIRPYADRRAPEHTYMERDNGERFKRRYLTINMGEQRIVGFEEKQEVPMEKRFTSDVKCLMITLSLVQIHISSLDVIRMQISFISDPLQYFLAIEFAFAFSYICDII</sequence>
<organism evidence="1 2">
    <name type="scientific">Vespula maculifrons</name>
    <name type="common">Eastern yellow jacket</name>
    <name type="synonym">Wasp</name>
    <dbReference type="NCBI Taxonomy" id="7453"/>
    <lineage>
        <taxon>Eukaryota</taxon>
        <taxon>Metazoa</taxon>
        <taxon>Ecdysozoa</taxon>
        <taxon>Arthropoda</taxon>
        <taxon>Hexapoda</taxon>
        <taxon>Insecta</taxon>
        <taxon>Pterygota</taxon>
        <taxon>Neoptera</taxon>
        <taxon>Endopterygota</taxon>
        <taxon>Hymenoptera</taxon>
        <taxon>Apocrita</taxon>
        <taxon>Aculeata</taxon>
        <taxon>Vespoidea</taxon>
        <taxon>Vespidae</taxon>
        <taxon>Vespinae</taxon>
        <taxon>Vespula</taxon>
    </lineage>
</organism>
<proteinExistence type="predicted"/>